<dbReference type="RefSeq" id="WP_187073196.1">
    <property type="nucleotide sequence ID" value="NZ_JACRYL010000026.1"/>
</dbReference>
<comment type="caution">
    <text evidence="1">The sequence shown here is derived from an EMBL/GenBank/DDBJ whole genome shotgun (WGS) entry which is preliminary data.</text>
</comment>
<proteinExistence type="predicted"/>
<organism evidence="1 2">
    <name type="scientific">Pedobacter fastidiosus</name>
    <dbReference type="NCBI Taxonomy" id="2765361"/>
    <lineage>
        <taxon>Bacteria</taxon>
        <taxon>Pseudomonadati</taxon>
        <taxon>Bacteroidota</taxon>
        <taxon>Sphingobacteriia</taxon>
        <taxon>Sphingobacteriales</taxon>
        <taxon>Sphingobacteriaceae</taxon>
        <taxon>Pedobacter</taxon>
    </lineage>
</organism>
<dbReference type="EMBL" id="JACRYL010000026">
    <property type="protein sequence ID" value="MBC6112783.1"/>
    <property type="molecule type" value="Genomic_DNA"/>
</dbReference>
<protein>
    <submittedName>
        <fullName evidence="1">Uncharacterized protein</fullName>
    </submittedName>
</protein>
<keyword evidence="2" id="KW-1185">Reference proteome</keyword>
<evidence type="ECO:0000313" key="1">
    <source>
        <dbReference type="EMBL" id="MBC6112783.1"/>
    </source>
</evidence>
<gene>
    <name evidence="1" type="ORF">H7U22_20360</name>
</gene>
<evidence type="ECO:0000313" key="2">
    <source>
        <dbReference type="Proteomes" id="UP000652755"/>
    </source>
</evidence>
<name>A0ABR7KXP4_9SPHI</name>
<reference evidence="1 2" key="1">
    <citation type="submission" date="2020-08" db="EMBL/GenBank/DDBJ databases">
        <authorList>
            <person name="Sun Q."/>
            <person name="Inoue M."/>
        </authorList>
    </citation>
    <scope>NUCLEOTIDE SEQUENCE [LARGE SCALE GENOMIC DNA]</scope>
    <source>
        <strain evidence="1 2">CCM 8938</strain>
    </source>
</reference>
<dbReference type="Proteomes" id="UP000652755">
    <property type="component" value="Unassembled WGS sequence"/>
</dbReference>
<accession>A0ABR7KXP4</accession>
<sequence>MQTTEKHIQQLAQVRSVIFDSWITYVEYNSRWQGNRLAGQTDWHAKMWELNDSTIPRLLSRLVTILNLQKTIPFTFENQNFIPDYEIRASVEEYRNQWLDALATFPDQMEIEDLLAVLVENMQLMEQTSKLFVHSA</sequence>